<dbReference type="Pfam" id="PF02536">
    <property type="entry name" value="mTERF"/>
    <property type="match status" value="1"/>
</dbReference>
<dbReference type="Proteomes" id="UP001372338">
    <property type="component" value="Unassembled WGS sequence"/>
</dbReference>
<dbReference type="AlphaFoldDB" id="A0AAN9FGF6"/>
<dbReference type="InterPro" id="IPR038538">
    <property type="entry name" value="MTERF_sf"/>
</dbReference>
<comment type="similarity">
    <text evidence="1">Belongs to the mTERF family.</text>
</comment>
<organism evidence="4 5">
    <name type="scientific">Crotalaria pallida</name>
    <name type="common">Smooth rattlebox</name>
    <name type="synonym">Crotalaria striata</name>
    <dbReference type="NCBI Taxonomy" id="3830"/>
    <lineage>
        <taxon>Eukaryota</taxon>
        <taxon>Viridiplantae</taxon>
        <taxon>Streptophyta</taxon>
        <taxon>Embryophyta</taxon>
        <taxon>Tracheophyta</taxon>
        <taxon>Spermatophyta</taxon>
        <taxon>Magnoliopsida</taxon>
        <taxon>eudicotyledons</taxon>
        <taxon>Gunneridae</taxon>
        <taxon>Pentapetalae</taxon>
        <taxon>rosids</taxon>
        <taxon>fabids</taxon>
        <taxon>Fabales</taxon>
        <taxon>Fabaceae</taxon>
        <taxon>Papilionoideae</taxon>
        <taxon>50 kb inversion clade</taxon>
        <taxon>genistoids sensu lato</taxon>
        <taxon>core genistoids</taxon>
        <taxon>Crotalarieae</taxon>
        <taxon>Crotalaria</taxon>
    </lineage>
</organism>
<evidence type="ECO:0000313" key="4">
    <source>
        <dbReference type="EMBL" id="KAK7275937.1"/>
    </source>
</evidence>
<dbReference type="SMART" id="SM00733">
    <property type="entry name" value="Mterf"/>
    <property type="match status" value="2"/>
</dbReference>
<gene>
    <name evidence="4" type="ORF">RIF29_17064</name>
</gene>
<dbReference type="InterPro" id="IPR003690">
    <property type="entry name" value="MTERF"/>
</dbReference>
<keyword evidence="3" id="KW-0809">Transit peptide</keyword>
<keyword evidence="2" id="KW-0805">Transcription regulation</keyword>
<accession>A0AAN9FGF6</accession>
<keyword evidence="2" id="KW-0804">Transcription</keyword>
<proteinExistence type="inferred from homology"/>
<evidence type="ECO:0000256" key="2">
    <source>
        <dbReference type="ARBA" id="ARBA00022472"/>
    </source>
</evidence>
<evidence type="ECO:0000313" key="5">
    <source>
        <dbReference type="Proteomes" id="UP001372338"/>
    </source>
</evidence>
<comment type="caution">
    <text evidence="4">The sequence shown here is derived from an EMBL/GenBank/DDBJ whole genome shotgun (WGS) entry which is preliminary data.</text>
</comment>
<reference evidence="4 5" key="1">
    <citation type="submission" date="2024-01" db="EMBL/GenBank/DDBJ databases">
        <title>The genomes of 5 underutilized Papilionoideae crops provide insights into root nodulation and disease resistanc.</title>
        <authorList>
            <person name="Yuan L."/>
        </authorList>
    </citation>
    <scope>NUCLEOTIDE SEQUENCE [LARGE SCALE GENOMIC DNA]</scope>
    <source>
        <strain evidence="4">ZHUSHIDOU_FW_LH</strain>
        <tissue evidence="4">Leaf</tissue>
    </source>
</reference>
<dbReference type="GO" id="GO:0003676">
    <property type="term" value="F:nucleic acid binding"/>
    <property type="evidence" value="ECO:0007669"/>
    <property type="project" value="InterPro"/>
</dbReference>
<sequence>MPVLTFAHSKFSNATIALHLPCNCVRRVGLITRVQYSVADRTQLSPGSESKPDFACVSRKRGGSSSLYTLPSLAKMKKDREAMREKVYEFLQGIGIDPDELDGLDLLVTVDVMWERIDFLHDLGLTVDDINNYPLVLGCSVKKNMIPVLDYLGRLGVRKSTFTQLLRRYPQVLHASVVVDLDPVVRYLQGMDSKREDIPRVP</sequence>
<dbReference type="EMBL" id="JAYWIO010000003">
    <property type="protein sequence ID" value="KAK7275937.1"/>
    <property type="molecule type" value="Genomic_DNA"/>
</dbReference>
<dbReference type="GO" id="GO:0006353">
    <property type="term" value="P:DNA-templated transcription termination"/>
    <property type="evidence" value="ECO:0007669"/>
    <property type="project" value="UniProtKB-KW"/>
</dbReference>
<evidence type="ECO:0000256" key="3">
    <source>
        <dbReference type="ARBA" id="ARBA00022946"/>
    </source>
</evidence>
<protein>
    <submittedName>
        <fullName evidence="4">Uncharacterized protein</fullName>
    </submittedName>
</protein>
<keyword evidence="2" id="KW-0806">Transcription termination</keyword>
<dbReference type="Gene3D" id="1.25.70.10">
    <property type="entry name" value="Transcription termination factor 3, mitochondrial"/>
    <property type="match status" value="1"/>
</dbReference>
<evidence type="ECO:0000256" key="1">
    <source>
        <dbReference type="ARBA" id="ARBA00007692"/>
    </source>
</evidence>
<name>A0AAN9FGF6_CROPI</name>
<keyword evidence="5" id="KW-1185">Reference proteome</keyword>